<evidence type="ECO:0000313" key="2">
    <source>
        <dbReference type="Proteomes" id="UP000488506"/>
    </source>
</evidence>
<dbReference type="EMBL" id="WPAF01000002">
    <property type="protein sequence ID" value="KAF0135147.1"/>
    <property type="molecule type" value="Genomic_DNA"/>
</dbReference>
<dbReference type="SUPFAM" id="SSF109604">
    <property type="entry name" value="HD-domain/PDEase-like"/>
    <property type="match status" value="1"/>
</dbReference>
<evidence type="ECO:0000313" key="1">
    <source>
        <dbReference type="EMBL" id="KAF0135147.1"/>
    </source>
</evidence>
<dbReference type="AlphaFoldDB" id="A0A833L2G8"/>
<organism evidence="1 2">
    <name type="scientific">Candidatus Saganbacteria bacterium</name>
    <dbReference type="NCBI Taxonomy" id="2575572"/>
    <lineage>
        <taxon>Bacteria</taxon>
        <taxon>Bacillati</taxon>
        <taxon>Saganbacteria</taxon>
    </lineage>
</organism>
<comment type="caution">
    <text evidence="1">The sequence shown here is derived from an EMBL/GenBank/DDBJ whole genome shotgun (WGS) entry which is preliminary data.</text>
</comment>
<protein>
    <recommendedName>
        <fullName evidence="3">HD domain-containing protein</fullName>
    </recommendedName>
</protein>
<evidence type="ECO:0008006" key="3">
    <source>
        <dbReference type="Google" id="ProtNLM"/>
    </source>
</evidence>
<proteinExistence type="predicted"/>
<sequence length="185" mass="20724">MSTRVSGLSPAECRNIYQVQGKIGVSQKRLAHVKEVTRNFLHLLKGKKLSFYLQMLPENRAFEDKKTYLDHMQWILGHLNSLSPSEIRDLEAGVRLHDIGYAGGSVGGGNHPEVGSRMLEDISLWSSLKLNPAISQDAVRLVVEYHGLFTDIGYLYPQTVTEKFSVKALGANPSPSGEPFRMRER</sequence>
<dbReference type="Proteomes" id="UP000488506">
    <property type="component" value="Unassembled WGS sequence"/>
</dbReference>
<accession>A0A833L2G8</accession>
<gene>
    <name evidence="1" type="ORF">FD145_285</name>
</gene>
<name>A0A833L2G8_UNCSA</name>
<reference evidence="1 2" key="1">
    <citation type="submission" date="2019-12" db="EMBL/GenBank/DDBJ databases">
        <authorList>
            <person name="Wolfe R."/>
            <person name="Danczak R."/>
            <person name="Wilkins M."/>
        </authorList>
    </citation>
    <scope>NUCLEOTIDE SEQUENCE [LARGE SCALE GENOMIC DNA]</scope>
    <source>
        <strain evidence="1">X2_MaxBin.013</strain>
    </source>
</reference>